<evidence type="ECO:0000313" key="7">
    <source>
        <dbReference type="EMBL" id="NAW51700.1"/>
    </source>
</evidence>
<keyword evidence="8" id="KW-1185">Reference proteome</keyword>
<dbReference type="Pfam" id="PF00005">
    <property type="entry name" value="ABC_tran"/>
    <property type="match status" value="1"/>
</dbReference>
<dbReference type="RefSeq" id="WP_166519969.1">
    <property type="nucleotide sequence ID" value="NZ_JAAABJ010000598.1"/>
</dbReference>
<keyword evidence="1" id="KW-0813">Transport</keyword>
<dbReference type="AlphaFoldDB" id="A0A845Q047"/>
<dbReference type="InterPro" id="IPR027417">
    <property type="entry name" value="P-loop_NTPase"/>
</dbReference>
<name>A0A845Q047_9FLAO</name>
<dbReference type="GO" id="GO:0016887">
    <property type="term" value="F:ATP hydrolysis activity"/>
    <property type="evidence" value="ECO:0007669"/>
    <property type="project" value="InterPro"/>
</dbReference>
<dbReference type="SMART" id="SM00382">
    <property type="entry name" value="AAA"/>
    <property type="match status" value="1"/>
</dbReference>
<comment type="function">
    <text evidence="5">Part of the ABC transporter complex HmuTUV involved in hemin import. Responsible for energy coupling to the transport system.</text>
</comment>
<dbReference type="Gene3D" id="3.40.50.300">
    <property type="entry name" value="P-loop containing nucleotide triphosphate hydrolases"/>
    <property type="match status" value="1"/>
</dbReference>
<dbReference type="PANTHER" id="PTHR42794:SF1">
    <property type="entry name" value="HEMIN IMPORT ATP-BINDING PROTEIN HMUV"/>
    <property type="match status" value="1"/>
</dbReference>
<evidence type="ECO:0000256" key="1">
    <source>
        <dbReference type="ARBA" id="ARBA00022448"/>
    </source>
</evidence>
<dbReference type="PANTHER" id="PTHR42794">
    <property type="entry name" value="HEMIN IMPORT ATP-BINDING PROTEIN HMUV"/>
    <property type="match status" value="1"/>
</dbReference>
<dbReference type="EMBL" id="JAAABJ010000598">
    <property type="protein sequence ID" value="NAW51700.1"/>
    <property type="molecule type" value="Genomic_DNA"/>
</dbReference>
<keyword evidence="2" id="KW-0547">Nucleotide-binding</keyword>
<comment type="caution">
    <text evidence="7">The sequence shown here is derived from an EMBL/GenBank/DDBJ whole genome shotgun (WGS) entry which is preliminary data.</text>
</comment>
<dbReference type="PROSITE" id="PS50893">
    <property type="entry name" value="ABC_TRANSPORTER_2"/>
    <property type="match status" value="1"/>
</dbReference>
<dbReference type="Proteomes" id="UP000553459">
    <property type="component" value="Unassembled WGS sequence"/>
</dbReference>
<keyword evidence="4" id="KW-1278">Translocase</keyword>
<accession>A0A845Q047</accession>
<sequence>MIKAQGIHYKHKNFRILNGVDVSLDYGELLSIVGPNGAGKSSLLSILANEIKSNQQSYIFFKNKALSDWHIQDLSKHKAKFSQHNNHDIPLQVKDIVMMGRYPYFTGHPEKQDWDAMNKILLETDLFYLKDRDYYTLSGGEKQRVHFARLMVQLENNLSHKIAFLDEPLNHMDIKYQHLLMGVIKDFTRKSNGAIVVLHDLNLAAQFSDKILLMKNGEVLAYGKPQEVYTQQNISKAYNFSCSICENPIHPSPMIIFGESTCAREGAVNLKI</sequence>
<evidence type="ECO:0000256" key="5">
    <source>
        <dbReference type="ARBA" id="ARBA00037066"/>
    </source>
</evidence>
<keyword evidence="3 7" id="KW-0067">ATP-binding</keyword>
<evidence type="ECO:0000313" key="8">
    <source>
        <dbReference type="Proteomes" id="UP000553459"/>
    </source>
</evidence>
<reference evidence="7 8" key="1">
    <citation type="submission" date="2019-11" db="EMBL/GenBank/DDBJ databases">
        <title>Characterization of Elizabethkingia argenteiflava sp. nov., isolated from inner surface of Soybean Pods.</title>
        <authorList>
            <person name="Mo S."/>
        </authorList>
    </citation>
    <scope>NUCLEOTIDE SEQUENCE [LARGE SCALE GENOMIC DNA]</scope>
    <source>
        <strain evidence="7 8">YB22</strain>
    </source>
</reference>
<protein>
    <submittedName>
        <fullName evidence="7">ATP-binding cassette domain-containing protein</fullName>
    </submittedName>
</protein>
<feature type="domain" description="ABC transporter" evidence="6">
    <location>
        <begin position="2"/>
        <end position="241"/>
    </location>
</feature>
<dbReference type="InterPro" id="IPR003439">
    <property type="entry name" value="ABC_transporter-like_ATP-bd"/>
</dbReference>
<dbReference type="InterPro" id="IPR003593">
    <property type="entry name" value="AAA+_ATPase"/>
</dbReference>
<gene>
    <name evidence="7" type="ORF">GNY06_10045</name>
</gene>
<evidence type="ECO:0000256" key="4">
    <source>
        <dbReference type="ARBA" id="ARBA00022967"/>
    </source>
</evidence>
<evidence type="ECO:0000256" key="3">
    <source>
        <dbReference type="ARBA" id="ARBA00022840"/>
    </source>
</evidence>
<organism evidence="7 8">
    <name type="scientific">Elizabethkingia argenteiflava</name>
    <dbReference type="NCBI Taxonomy" id="2681556"/>
    <lineage>
        <taxon>Bacteria</taxon>
        <taxon>Pseudomonadati</taxon>
        <taxon>Bacteroidota</taxon>
        <taxon>Flavobacteriia</taxon>
        <taxon>Flavobacteriales</taxon>
        <taxon>Weeksellaceae</taxon>
        <taxon>Elizabethkingia</taxon>
    </lineage>
</organism>
<evidence type="ECO:0000256" key="2">
    <source>
        <dbReference type="ARBA" id="ARBA00022741"/>
    </source>
</evidence>
<dbReference type="SUPFAM" id="SSF52540">
    <property type="entry name" value="P-loop containing nucleoside triphosphate hydrolases"/>
    <property type="match status" value="1"/>
</dbReference>
<dbReference type="CDD" id="cd03214">
    <property type="entry name" value="ABC_Iron-Siderophores_B12_Hemin"/>
    <property type="match status" value="1"/>
</dbReference>
<evidence type="ECO:0000259" key="6">
    <source>
        <dbReference type="PROSITE" id="PS50893"/>
    </source>
</evidence>
<dbReference type="GO" id="GO:0005524">
    <property type="term" value="F:ATP binding"/>
    <property type="evidence" value="ECO:0007669"/>
    <property type="project" value="UniProtKB-KW"/>
</dbReference>
<proteinExistence type="predicted"/>